<protein>
    <submittedName>
        <fullName evidence="3">Uncharacterized protein</fullName>
    </submittedName>
</protein>
<keyword evidence="2" id="KW-1133">Transmembrane helix</keyword>
<keyword evidence="4" id="KW-1185">Reference proteome</keyword>
<keyword evidence="2" id="KW-0812">Transmembrane</keyword>
<keyword evidence="2" id="KW-0472">Membrane</keyword>
<evidence type="ECO:0000313" key="4">
    <source>
        <dbReference type="Proteomes" id="UP000054903"/>
    </source>
</evidence>
<dbReference type="AlphaFoldDB" id="A0A157Z3W3"/>
<name>A0A157Z3W3_9BURK</name>
<organism evidence="3 4">
    <name type="scientific">Caballeronia fortuita</name>
    <dbReference type="NCBI Taxonomy" id="1777138"/>
    <lineage>
        <taxon>Bacteria</taxon>
        <taxon>Pseudomonadati</taxon>
        <taxon>Pseudomonadota</taxon>
        <taxon>Betaproteobacteria</taxon>
        <taxon>Burkholderiales</taxon>
        <taxon>Burkholderiaceae</taxon>
        <taxon>Caballeronia</taxon>
    </lineage>
</organism>
<feature type="region of interest" description="Disordered" evidence="1">
    <location>
        <begin position="29"/>
        <end position="51"/>
    </location>
</feature>
<dbReference type="EMBL" id="FCNX02000001">
    <property type="protein sequence ID" value="SAK39697.1"/>
    <property type="molecule type" value="Genomic_DNA"/>
</dbReference>
<accession>A0A157Z3W3</accession>
<proteinExistence type="predicted"/>
<comment type="caution">
    <text evidence="3">The sequence shown here is derived from an EMBL/GenBank/DDBJ whole genome shotgun (WGS) entry which is preliminary data.</text>
</comment>
<gene>
    <name evidence="3" type="ORF">AWB77_00124</name>
</gene>
<sequence length="51" mass="5432">MSTWMVITGVWAMFAVCVVLFVRGASPHVHRADDASDQGGRAAADVSRAEV</sequence>
<reference evidence="3" key="1">
    <citation type="submission" date="2016-01" db="EMBL/GenBank/DDBJ databases">
        <authorList>
            <person name="Peeters C."/>
        </authorList>
    </citation>
    <scope>NUCLEOTIDE SEQUENCE</scope>
    <source>
        <strain evidence="3">LMG 29320</strain>
    </source>
</reference>
<evidence type="ECO:0000256" key="1">
    <source>
        <dbReference type="SAM" id="MobiDB-lite"/>
    </source>
</evidence>
<evidence type="ECO:0000313" key="3">
    <source>
        <dbReference type="EMBL" id="SAK39697.1"/>
    </source>
</evidence>
<dbReference type="Proteomes" id="UP000054903">
    <property type="component" value="Unassembled WGS sequence"/>
</dbReference>
<feature type="transmembrane region" description="Helical" evidence="2">
    <location>
        <begin position="6"/>
        <end position="22"/>
    </location>
</feature>
<evidence type="ECO:0000256" key="2">
    <source>
        <dbReference type="SAM" id="Phobius"/>
    </source>
</evidence>